<accession>A0A080ZHN2</accession>
<dbReference type="EMBL" id="ANJA01003078">
    <property type="protein sequence ID" value="ETO66143.1"/>
    <property type="molecule type" value="Genomic_DNA"/>
</dbReference>
<feature type="region of interest" description="Disordered" evidence="1">
    <location>
        <begin position="56"/>
        <end position="102"/>
    </location>
</feature>
<protein>
    <submittedName>
        <fullName evidence="2">Uncharacterized protein</fullName>
    </submittedName>
</protein>
<name>A0A080ZHN2_PHYNI</name>
<feature type="compositionally biased region" description="Basic and acidic residues" evidence="1">
    <location>
        <begin position="64"/>
        <end position="83"/>
    </location>
</feature>
<gene>
    <name evidence="2" type="ORF">F444_16614</name>
</gene>
<dbReference type="AlphaFoldDB" id="A0A080ZHN2"/>
<evidence type="ECO:0000313" key="3">
    <source>
        <dbReference type="Proteomes" id="UP000028582"/>
    </source>
</evidence>
<proteinExistence type="predicted"/>
<dbReference type="Proteomes" id="UP000028582">
    <property type="component" value="Unassembled WGS sequence"/>
</dbReference>
<evidence type="ECO:0000313" key="2">
    <source>
        <dbReference type="EMBL" id="ETO66143.1"/>
    </source>
</evidence>
<dbReference type="OrthoDB" id="95445at2759"/>
<sequence length="152" mass="16349">MDVVYTFGHSVDVDGDEWIDLGPLRTACDVAASPMVSPGAAVNDEVINNPFSLQAVTEPDAEPEQPKADLKKENQLNPEKIEADPIGSCLPTPAPVSASMSKAARSKEDLMAFYLGRAKQMEAKHKKIIVSPTQPTAIHSVQNSERPARIGI</sequence>
<evidence type="ECO:0000256" key="1">
    <source>
        <dbReference type="SAM" id="MobiDB-lite"/>
    </source>
</evidence>
<organism evidence="2 3">
    <name type="scientific">Phytophthora nicotianae P1976</name>
    <dbReference type="NCBI Taxonomy" id="1317066"/>
    <lineage>
        <taxon>Eukaryota</taxon>
        <taxon>Sar</taxon>
        <taxon>Stramenopiles</taxon>
        <taxon>Oomycota</taxon>
        <taxon>Peronosporomycetes</taxon>
        <taxon>Peronosporales</taxon>
        <taxon>Peronosporaceae</taxon>
        <taxon>Phytophthora</taxon>
    </lineage>
</organism>
<comment type="caution">
    <text evidence="2">The sequence shown here is derived from an EMBL/GenBank/DDBJ whole genome shotgun (WGS) entry which is preliminary data.</text>
</comment>
<reference evidence="2 3" key="1">
    <citation type="submission" date="2013-11" db="EMBL/GenBank/DDBJ databases">
        <title>The Genome Sequence of Phytophthora parasitica P1976.</title>
        <authorList>
            <consortium name="The Broad Institute Genomics Platform"/>
            <person name="Russ C."/>
            <person name="Tyler B."/>
            <person name="Panabieres F."/>
            <person name="Shan W."/>
            <person name="Tripathy S."/>
            <person name="Grunwald N."/>
            <person name="Machado M."/>
            <person name="Johnson C.S."/>
            <person name="Walker B."/>
            <person name="Young S."/>
            <person name="Zeng Q."/>
            <person name="Gargeya S."/>
            <person name="Fitzgerald M."/>
            <person name="Haas B."/>
            <person name="Abouelleil A."/>
            <person name="Allen A.W."/>
            <person name="Alvarado L."/>
            <person name="Arachchi H.M."/>
            <person name="Berlin A.M."/>
            <person name="Chapman S.B."/>
            <person name="Gainer-Dewar J."/>
            <person name="Goldberg J."/>
            <person name="Griggs A."/>
            <person name="Gujja S."/>
            <person name="Hansen M."/>
            <person name="Howarth C."/>
            <person name="Imamovic A."/>
            <person name="Ireland A."/>
            <person name="Larimer J."/>
            <person name="McCowan C."/>
            <person name="Murphy C."/>
            <person name="Pearson M."/>
            <person name="Poon T.W."/>
            <person name="Priest M."/>
            <person name="Roberts A."/>
            <person name="Saif S."/>
            <person name="Shea T."/>
            <person name="Sisk P."/>
            <person name="Sykes S."/>
            <person name="Wortman J."/>
            <person name="Nusbaum C."/>
            <person name="Birren B."/>
        </authorList>
    </citation>
    <scope>NUCLEOTIDE SEQUENCE [LARGE SCALE GENOMIC DNA]</scope>
    <source>
        <strain evidence="2 3">P1976</strain>
    </source>
</reference>